<reference evidence="2 3" key="1">
    <citation type="submission" date="2015-05" db="EMBL/GenBank/DDBJ databases">
        <authorList>
            <person name="Wang D.B."/>
            <person name="Wang M."/>
        </authorList>
    </citation>
    <scope>NUCLEOTIDE SEQUENCE [LARGE SCALE GENOMIC DNA]</scope>
    <source>
        <strain evidence="2">VL1</strain>
    </source>
</reference>
<gene>
    <name evidence="2" type="ORF">BN1708_016521</name>
</gene>
<dbReference type="AlphaFoldDB" id="A0A0G4MQB2"/>
<evidence type="ECO:0000313" key="3">
    <source>
        <dbReference type="Proteomes" id="UP000044602"/>
    </source>
</evidence>
<feature type="non-terminal residue" evidence="2">
    <location>
        <position position="166"/>
    </location>
</feature>
<keyword evidence="3" id="KW-1185">Reference proteome</keyword>
<name>A0A0G4MQB2_VERLO</name>
<organism evidence="2 3">
    <name type="scientific">Verticillium longisporum</name>
    <name type="common">Verticillium dahliae var. longisporum</name>
    <dbReference type="NCBI Taxonomy" id="100787"/>
    <lineage>
        <taxon>Eukaryota</taxon>
        <taxon>Fungi</taxon>
        <taxon>Dikarya</taxon>
        <taxon>Ascomycota</taxon>
        <taxon>Pezizomycotina</taxon>
        <taxon>Sordariomycetes</taxon>
        <taxon>Hypocreomycetidae</taxon>
        <taxon>Glomerellales</taxon>
        <taxon>Plectosphaerellaceae</taxon>
        <taxon>Verticillium</taxon>
    </lineage>
</organism>
<dbReference type="STRING" id="100787.A0A0G4MQB2"/>
<accession>A0A0G4MQB2</accession>
<sequence>MLRTVTSKAIRAPLSLASRATFTTTARAMADGDLAESSDDDHFSDAQSAPETSPKSPIPKTRVEKVDDEPSYGEVPGTEAYRKREEDAEPDEIALVEDKKLEALDDGAPTTSPGGQPIPLTVVEESSGTTGEHSEEFLEKRKADADADVVVKPDGQAEESKSTGMK</sequence>
<protein>
    <submittedName>
        <fullName evidence="2">Uncharacterized protein</fullName>
    </submittedName>
</protein>
<evidence type="ECO:0000256" key="1">
    <source>
        <dbReference type="SAM" id="MobiDB-lite"/>
    </source>
</evidence>
<dbReference type="Proteomes" id="UP000044602">
    <property type="component" value="Unassembled WGS sequence"/>
</dbReference>
<feature type="compositionally biased region" description="Polar residues" evidence="1">
    <location>
        <begin position="45"/>
        <end position="55"/>
    </location>
</feature>
<dbReference type="EMBL" id="CVQH01024039">
    <property type="protein sequence ID" value="CRK36339.1"/>
    <property type="molecule type" value="Genomic_DNA"/>
</dbReference>
<feature type="region of interest" description="Disordered" evidence="1">
    <location>
        <begin position="31"/>
        <end position="166"/>
    </location>
</feature>
<feature type="compositionally biased region" description="Basic and acidic residues" evidence="1">
    <location>
        <begin position="132"/>
        <end position="151"/>
    </location>
</feature>
<proteinExistence type="predicted"/>
<evidence type="ECO:0000313" key="2">
    <source>
        <dbReference type="EMBL" id="CRK36339.1"/>
    </source>
</evidence>